<evidence type="ECO:0000256" key="1">
    <source>
        <dbReference type="ARBA" id="ARBA00001554"/>
    </source>
</evidence>
<keyword evidence="6" id="KW-1185">Reference proteome</keyword>
<organism evidence="5 6">
    <name type="scientific">Rhizobium oryzicola</name>
    <dbReference type="NCBI Taxonomy" id="1232668"/>
    <lineage>
        <taxon>Bacteria</taxon>
        <taxon>Pseudomonadati</taxon>
        <taxon>Pseudomonadota</taxon>
        <taxon>Alphaproteobacteria</taxon>
        <taxon>Hyphomicrobiales</taxon>
        <taxon>Rhizobiaceae</taxon>
        <taxon>Rhizobium/Agrobacterium group</taxon>
        <taxon>Rhizobium</taxon>
    </lineage>
</organism>
<reference evidence="5" key="1">
    <citation type="journal article" date="2015" name="Int. J. Syst. Evol. Microbiol.">
        <title>Rhizobium oryzicola sp. nov., potential plant-growth-promoting endophytic bacteria isolated from rice roots.</title>
        <authorList>
            <person name="Zhang X.X."/>
            <person name="Gao J.S."/>
            <person name="Cao Y.H."/>
            <person name="Sheirdil R.A."/>
            <person name="Wang X.C."/>
            <person name="Zhang L."/>
        </authorList>
    </citation>
    <scope>NUCLEOTIDE SEQUENCE</scope>
    <source>
        <strain evidence="5">05753</strain>
    </source>
</reference>
<keyword evidence="3 4" id="KW-0456">Lyase</keyword>
<protein>
    <recommendedName>
        <fullName evidence="4">Putative pterin-4-alpha-carbinolamine dehydratase</fullName>
        <shortName evidence="4">PHS</shortName>
        <ecNumber evidence="4">4.2.1.96</ecNumber>
    </recommendedName>
    <alternativeName>
        <fullName evidence="4">4-alpha-hydroxy-tetrahydropterin dehydratase</fullName>
    </alternativeName>
    <alternativeName>
        <fullName evidence="4">Pterin carbinolamine dehydratase</fullName>
        <shortName evidence="4">PCD</shortName>
    </alternativeName>
</protein>
<dbReference type="EMBL" id="JAUKWQ010000006">
    <property type="protein sequence ID" value="MDO1583989.1"/>
    <property type="molecule type" value="Genomic_DNA"/>
</dbReference>
<dbReference type="Proteomes" id="UP001169006">
    <property type="component" value="Unassembled WGS sequence"/>
</dbReference>
<dbReference type="EC" id="4.2.1.96" evidence="4"/>
<dbReference type="PANTHER" id="PTHR12599">
    <property type="entry name" value="PTERIN-4-ALPHA-CARBINOLAMINE DEHYDRATASE"/>
    <property type="match status" value="1"/>
</dbReference>
<dbReference type="Pfam" id="PF01329">
    <property type="entry name" value="Pterin_4a"/>
    <property type="match status" value="1"/>
</dbReference>
<evidence type="ECO:0000313" key="6">
    <source>
        <dbReference type="Proteomes" id="UP001169006"/>
    </source>
</evidence>
<comment type="similarity">
    <text evidence="2 4">Belongs to the pterin-4-alpha-carbinolamine dehydratase family.</text>
</comment>
<dbReference type="InterPro" id="IPR001533">
    <property type="entry name" value="Pterin_deHydtase"/>
</dbReference>
<dbReference type="HAMAP" id="MF_00434">
    <property type="entry name" value="Pterin_4_alpha"/>
    <property type="match status" value="1"/>
</dbReference>
<dbReference type="SUPFAM" id="SSF55248">
    <property type="entry name" value="PCD-like"/>
    <property type="match status" value="1"/>
</dbReference>
<gene>
    <name evidence="5" type="ORF">Q2T52_18045</name>
</gene>
<evidence type="ECO:0000256" key="3">
    <source>
        <dbReference type="ARBA" id="ARBA00023239"/>
    </source>
</evidence>
<accession>A0ABT8SZS7</accession>
<reference evidence="5" key="2">
    <citation type="submission" date="2023-07" db="EMBL/GenBank/DDBJ databases">
        <authorList>
            <person name="Sun H."/>
        </authorList>
    </citation>
    <scope>NUCLEOTIDE SEQUENCE</scope>
    <source>
        <strain evidence="5">05753</strain>
    </source>
</reference>
<dbReference type="RefSeq" id="WP_302078213.1">
    <property type="nucleotide sequence ID" value="NZ_JAUKWQ010000006.1"/>
</dbReference>
<dbReference type="CDD" id="cd00914">
    <property type="entry name" value="PCD_DCoH_subfamily_b"/>
    <property type="match status" value="1"/>
</dbReference>
<evidence type="ECO:0000313" key="5">
    <source>
        <dbReference type="EMBL" id="MDO1583989.1"/>
    </source>
</evidence>
<dbReference type="NCBIfam" id="NF002018">
    <property type="entry name" value="PRK00823.1-3"/>
    <property type="match status" value="1"/>
</dbReference>
<sequence length="100" mass="11309">MRDPLLSPEELAEGLAELDDWHLSEDSLKLSKRFRFSDFRQAFGFMTECALYAEKLDHHPEWSNVYSRVDVTLTTHDAGGLTVRDIKLARAMDAAAAPRG</sequence>
<comment type="catalytic activity">
    <reaction evidence="1 4">
        <text>(4aS,6R)-4a-hydroxy-L-erythro-5,6,7,8-tetrahydrobiopterin = (6R)-L-erythro-6,7-dihydrobiopterin + H2O</text>
        <dbReference type="Rhea" id="RHEA:11920"/>
        <dbReference type="ChEBI" id="CHEBI:15377"/>
        <dbReference type="ChEBI" id="CHEBI:15642"/>
        <dbReference type="ChEBI" id="CHEBI:43120"/>
        <dbReference type="EC" id="4.2.1.96"/>
    </reaction>
</comment>
<evidence type="ECO:0000256" key="2">
    <source>
        <dbReference type="ARBA" id="ARBA00006472"/>
    </source>
</evidence>
<dbReference type="InterPro" id="IPR036428">
    <property type="entry name" value="PCD_sf"/>
</dbReference>
<proteinExistence type="inferred from homology"/>
<dbReference type="GO" id="GO:0008124">
    <property type="term" value="F:4-alpha-hydroxytetrahydrobiopterin dehydratase activity"/>
    <property type="evidence" value="ECO:0007669"/>
    <property type="project" value="UniProtKB-EC"/>
</dbReference>
<name>A0ABT8SZS7_9HYPH</name>
<evidence type="ECO:0000256" key="4">
    <source>
        <dbReference type="HAMAP-Rule" id="MF_00434"/>
    </source>
</evidence>
<dbReference type="Gene3D" id="3.30.1360.20">
    <property type="entry name" value="Transcriptional coactivator/pterin dehydratase"/>
    <property type="match status" value="1"/>
</dbReference>
<comment type="caution">
    <text evidence="5">The sequence shown here is derived from an EMBL/GenBank/DDBJ whole genome shotgun (WGS) entry which is preliminary data.</text>
</comment>
<dbReference type="NCBIfam" id="NF002017">
    <property type="entry name" value="PRK00823.1-2"/>
    <property type="match status" value="1"/>
</dbReference>
<dbReference type="PANTHER" id="PTHR12599:SF0">
    <property type="entry name" value="PTERIN-4-ALPHA-CARBINOLAMINE DEHYDRATASE"/>
    <property type="match status" value="1"/>
</dbReference>